<organism evidence="1 2">
    <name type="scientific">Botrytis tulipae</name>
    <dbReference type="NCBI Taxonomy" id="87230"/>
    <lineage>
        <taxon>Eukaryota</taxon>
        <taxon>Fungi</taxon>
        <taxon>Dikarya</taxon>
        <taxon>Ascomycota</taxon>
        <taxon>Pezizomycotina</taxon>
        <taxon>Leotiomycetes</taxon>
        <taxon>Helotiales</taxon>
        <taxon>Sclerotiniaceae</taxon>
        <taxon>Botrytis</taxon>
    </lineage>
</organism>
<gene>
    <name evidence="1" type="ORF">BTUL_0020g00720</name>
</gene>
<comment type="caution">
    <text evidence="1">The sequence shown here is derived from an EMBL/GenBank/DDBJ whole genome shotgun (WGS) entry which is preliminary data.</text>
</comment>
<accession>A0A4Z1EY17</accession>
<protein>
    <submittedName>
        <fullName evidence="1">Uncharacterized protein</fullName>
    </submittedName>
</protein>
<dbReference type="EMBL" id="PQXH01000020">
    <property type="protein sequence ID" value="TGO17185.1"/>
    <property type="molecule type" value="Genomic_DNA"/>
</dbReference>
<proteinExistence type="predicted"/>
<dbReference type="AlphaFoldDB" id="A0A4Z1EY17"/>
<evidence type="ECO:0000313" key="1">
    <source>
        <dbReference type="EMBL" id="TGO17185.1"/>
    </source>
</evidence>
<name>A0A4Z1EY17_9HELO</name>
<keyword evidence="2" id="KW-1185">Reference proteome</keyword>
<reference evidence="1 2" key="1">
    <citation type="submission" date="2017-12" db="EMBL/GenBank/DDBJ databases">
        <title>Comparative genomics of Botrytis spp.</title>
        <authorList>
            <person name="Valero-Jimenez C.A."/>
            <person name="Tapia P."/>
            <person name="Veloso J."/>
            <person name="Silva-Moreno E."/>
            <person name="Staats M."/>
            <person name="Valdes J.H."/>
            <person name="Van Kan J.A.L."/>
        </authorList>
    </citation>
    <scope>NUCLEOTIDE SEQUENCE [LARGE SCALE GENOMIC DNA]</scope>
    <source>
        <strain evidence="1 2">Bt9001</strain>
    </source>
</reference>
<sequence length="76" mass="8221">MTYKSVWAIVTSEASKSVIGLDESGFGGLITLYIGKHNSNGGFRHRVQLSLETSTTSPFEIGTVLQFLLDITASEL</sequence>
<evidence type="ECO:0000313" key="2">
    <source>
        <dbReference type="Proteomes" id="UP000297777"/>
    </source>
</evidence>
<dbReference type="Proteomes" id="UP000297777">
    <property type="component" value="Unassembled WGS sequence"/>
</dbReference>